<evidence type="ECO:0000313" key="2">
    <source>
        <dbReference type="Proteomes" id="UP001497472"/>
    </source>
</evidence>
<dbReference type="EMBL" id="CAVLEF010000003">
    <property type="protein sequence ID" value="CAK1542406.1"/>
    <property type="molecule type" value="Genomic_DNA"/>
</dbReference>
<organism evidence="1 2">
    <name type="scientific">Leptosia nina</name>
    <dbReference type="NCBI Taxonomy" id="320188"/>
    <lineage>
        <taxon>Eukaryota</taxon>
        <taxon>Metazoa</taxon>
        <taxon>Ecdysozoa</taxon>
        <taxon>Arthropoda</taxon>
        <taxon>Hexapoda</taxon>
        <taxon>Insecta</taxon>
        <taxon>Pterygota</taxon>
        <taxon>Neoptera</taxon>
        <taxon>Endopterygota</taxon>
        <taxon>Lepidoptera</taxon>
        <taxon>Glossata</taxon>
        <taxon>Ditrysia</taxon>
        <taxon>Papilionoidea</taxon>
        <taxon>Pieridae</taxon>
        <taxon>Pierinae</taxon>
        <taxon>Leptosia</taxon>
    </lineage>
</organism>
<sequence>MRNASLAGTCSSQVVRGLTPLFSLAYSEKFPAPAPSGVQQIGFHISDIQAPVTGATRGQMNQVDAYVFLDFVLSLTSLYTIRMNEE</sequence>
<gene>
    <name evidence="1" type="ORF">LNINA_LOCUS2305</name>
</gene>
<name>A0AAV1IYU4_9NEOP</name>
<comment type="caution">
    <text evidence="1">The sequence shown here is derived from an EMBL/GenBank/DDBJ whole genome shotgun (WGS) entry which is preliminary data.</text>
</comment>
<evidence type="ECO:0000313" key="1">
    <source>
        <dbReference type="EMBL" id="CAK1542406.1"/>
    </source>
</evidence>
<keyword evidence="2" id="KW-1185">Reference proteome</keyword>
<dbReference type="Proteomes" id="UP001497472">
    <property type="component" value="Unassembled WGS sequence"/>
</dbReference>
<reference evidence="1 2" key="1">
    <citation type="submission" date="2023-11" db="EMBL/GenBank/DDBJ databases">
        <authorList>
            <person name="Okamura Y."/>
        </authorList>
    </citation>
    <scope>NUCLEOTIDE SEQUENCE [LARGE SCALE GENOMIC DNA]</scope>
</reference>
<accession>A0AAV1IYU4</accession>
<protein>
    <submittedName>
        <fullName evidence="1">Uncharacterized protein</fullName>
    </submittedName>
</protein>
<dbReference type="AlphaFoldDB" id="A0AAV1IYU4"/>
<proteinExistence type="predicted"/>